<reference evidence="3 4" key="2">
    <citation type="journal article" date="2016" name="Genome Announc.">
        <title>Complete Genome Sequence of Sphingopyxis macrogoltabida Strain 203N (NBRC 111659), a Polyethylene Glycol Degrader.</title>
        <authorList>
            <person name="Ohtsubo Y."/>
            <person name="Nonoyama S."/>
            <person name="Nagata Y."/>
            <person name="Numata M."/>
            <person name="Tsuchikane K."/>
            <person name="Hosoyama A."/>
            <person name="Yamazoe A."/>
            <person name="Tsuda M."/>
            <person name="Fujita N."/>
            <person name="Kawai F."/>
        </authorList>
    </citation>
    <scope>NUCLEOTIDE SEQUENCE [LARGE SCALE GENOMIC DNA]</scope>
    <source>
        <strain evidence="3 4">203N</strain>
    </source>
</reference>
<dbReference type="Gene3D" id="3.40.720.10">
    <property type="entry name" value="Alkaline Phosphatase, subunit A"/>
    <property type="match status" value="1"/>
</dbReference>
<feature type="domain" description="Sulfatase N-terminal" evidence="2">
    <location>
        <begin position="290"/>
        <end position="483"/>
    </location>
</feature>
<reference evidence="4" key="1">
    <citation type="submission" date="2015-11" db="EMBL/GenBank/DDBJ databases">
        <title>Complete genome sequence of a polyethylene-glycol degrader Sphingopyxis macrogoltabida 203N (NBRC 111659).</title>
        <authorList>
            <person name="Yoshiyuki O."/>
            <person name="Shouta N."/>
            <person name="Nagata Y."/>
            <person name="Numata M."/>
            <person name="Tsuchikane K."/>
            <person name="Hosoyama A."/>
            <person name="Yamazoe A."/>
            <person name="Tsuda M."/>
            <person name="Fujita N."/>
            <person name="Kawai F."/>
        </authorList>
    </citation>
    <scope>NUCLEOTIDE SEQUENCE [LARGE SCALE GENOMIC DNA]</scope>
    <source>
        <strain evidence="4">203N</strain>
    </source>
</reference>
<dbReference type="InterPro" id="IPR000917">
    <property type="entry name" value="Sulfatase_N"/>
</dbReference>
<accession>A0AAC8YWI6</accession>
<gene>
    <name evidence="3" type="ORF">ATM17_00855</name>
</gene>
<dbReference type="InterPro" id="IPR017850">
    <property type="entry name" value="Alkaline_phosphatase_core_sf"/>
</dbReference>
<feature type="transmembrane region" description="Helical" evidence="1">
    <location>
        <begin position="166"/>
        <end position="184"/>
    </location>
</feature>
<organism evidence="3 4">
    <name type="scientific">Sphingopyxis macrogoltabida</name>
    <name type="common">Sphingomonas macrogoltabidus</name>
    <dbReference type="NCBI Taxonomy" id="33050"/>
    <lineage>
        <taxon>Bacteria</taxon>
        <taxon>Pseudomonadati</taxon>
        <taxon>Pseudomonadota</taxon>
        <taxon>Alphaproteobacteria</taxon>
        <taxon>Sphingomonadales</taxon>
        <taxon>Sphingomonadaceae</taxon>
        <taxon>Sphingopyxis</taxon>
    </lineage>
</organism>
<evidence type="ECO:0000259" key="2">
    <source>
        <dbReference type="Pfam" id="PF00884"/>
    </source>
</evidence>
<evidence type="ECO:0000313" key="3">
    <source>
        <dbReference type="EMBL" id="AMU87595.1"/>
    </source>
</evidence>
<keyword evidence="1" id="KW-1133">Transmembrane helix</keyword>
<feature type="transmembrane region" description="Helical" evidence="1">
    <location>
        <begin position="84"/>
        <end position="102"/>
    </location>
</feature>
<feature type="transmembrane region" description="Helical" evidence="1">
    <location>
        <begin position="133"/>
        <end position="154"/>
    </location>
</feature>
<dbReference type="EMBL" id="CP013344">
    <property type="protein sequence ID" value="AMU87595.1"/>
    <property type="molecule type" value="Genomic_DNA"/>
</dbReference>
<dbReference type="SUPFAM" id="SSF53649">
    <property type="entry name" value="Alkaline phosphatase-like"/>
    <property type="match status" value="1"/>
</dbReference>
<proteinExistence type="predicted"/>
<dbReference type="AlphaFoldDB" id="A0AAC8YWI6"/>
<dbReference type="Pfam" id="PF00884">
    <property type="entry name" value="Sulfatase"/>
    <property type="match status" value="1"/>
</dbReference>
<keyword evidence="1" id="KW-0472">Membrane</keyword>
<evidence type="ECO:0000313" key="4">
    <source>
        <dbReference type="Proteomes" id="UP000076088"/>
    </source>
</evidence>
<dbReference type="Proteomes" id="UP000076088">
    <property type="component" value="Chromosome"/>
</dbReference>
<protein>
    <recommendedName>
        <fullName evidence="2">Sulfatase N-terminal domain-containing protein</fullName>
    </recommendedName>
</protein>
<sequence length="530" mass="56077">MEGAMGSEGANRASWARAGRIVAALLLFAAGYAIANRYPLTYNVLYRHAAGDTESAVRAMLFLGLQGGILLVALALLPGRWAALLLALAGASILVNHGYSGIVGEPVDGGTLAWMIAETRQAGNAAGEFTAPLLMAGAQTTAALALLAAAHWLLRGAVALPWGRGVAVGVIALLALPSLLYRTADLWPEGAERNIPGLGWDLLTAPAPPPRAAPELTPDPAIQTPRHIVWLIDESVAEAPFARLIAPRLAAVPHLDFGVAAAMGNCSAPAQVALRSGVDVRRASPAIDLRRTPSIWAYAKRAGYRTLLIDGQTSGAPQNLLLAPERALIDDFRPMPGGIDTDLKIADALNRQMRAPGRSFTLAVLRGVHFQYRDHYPAGAIPADSPVALQYDTALGWSKGRFFERLLAGVDRDAVAVVYTSDHGQNLTPGALPHCSREAVQGEFRIPLLAFLPDTLAARYAAAPRQGHSASQIFPATLGWMGYDPAKAAGLYDNDLDRPTARYVWFGRTVIPMGSDTQVSLTAGTAFPGN</sequence>
<keyword evidence="4" id="KW-1185">Reference proteome</keyword>
<evidence type="ECO:0000256" key="1">
    <source>
        <dbReference type="SAM" id="Phobius"/>
    </source>
</evidence>
<name>A0AAC8YWI6_SPHMC</name>
<keyword evidence="1" id="KW-0812">Transmembrane</keyword>
<feature type="transmembrane region" description="Helical" evidence="1">
    <location>
        <begin position="59"/>
        <end position="77"/>
    </location>
</feature>